<accession>A0A392SAL0</accession>
<dbReference type="EMBL" id="LXQA010347426">
    <property type="protein sequence ID" value="MCI45709.1"/>
    <property type="molecule type" value="Genomic_DNA"/>
</dbReference>
<evidence type="ECO:0000313" key="2">
    <source>
        <dbReference type="Proteomes" id="UP000265520"/>
    </source>
</evidence>
<proteinExistence type="predicted"/>
<comment type="caution">
    <text evidence="1">The sequence shown here is derived from an EMBL/GenBank/DDBJ whole genome shotgun (WGS) entry which is preliminary data.</text>
</comment>
<keyword evidence="2" id="KW-1185">Reference proteome</keyword>
<reference evidence="1 2" key="1">
    <citation type="journal article" date="2018" name="Front. Plant Sci.">
        <title>Red Clover (Trifolium pratense) and Zigzag Clover (T. medium) - A Picture of Genomic Similarities and Differences.</title>
        <authorList>
            <person name="Dluhosova J."/>
            <person name="Istvanek J."/>
            <person name="Nedelnik J."/>
            <person name="Repkova J."/>
        </authorList>
    </citation>
    <scope>NUCLEOTIDE SEQUENCE [LARGE SCALE GENOMIC DNA]</scope>
    <source>
        <strain evidence="2">cv. 10/8</strain>
        <tissue evidence="1">Leaf</tissue>
    </source>
</reference>
<protein>
    <submittedName>
        <fullName evidence="1">Uncharacterized protein</fullName>
    </submittedName>
</protein>
<dbReference type="Proteomes" id="UP000265520">
    <property type="component" value="Unassembled WGS sequence"/>
</dbReference>
<evidence type="ECO:0000313" key="1">
    <source>
        <dbReference type="EMBL" id="MCI45709.1"/>
    </source>
</evidence>
<dbReference type="AlphaFoldDB" id="A0A392SAL0"/>
<name>A0A392SAL0_9FABA</name>
<organism evidence="1 2">
    <name type="scientific">Trifolium medium</name>
    <dbReference type="NCBI Taxonomy" id="97028"/>
    <lineage>
        <taxon>Eukaryota</taxon>
        <taxon>Viridiplantae</taxon>
        <taxon>Streptophyta</taxon>
        <taxon>Embryophyta</taxon>
        <taxon>Tracheophyta</taxon>
        <taxon>Spermatophyta</taxon>
        <taxon>Magnoliopsida</taxon>
        <taxon>eudicotyledons</taxon>
        <taxon>Gunneridae</taxon>
        <taxon>Pentapetalae</taxon>
        <taxon>rosids</taxon>
        <taxon>fabids</taxon>
        <taxon>Fabales</taxon>
        <taxon>Fabaceae</taxon>
        <taxon>Papilionoideae</taxon>
        <taxon>50 kb inversion clade</taxon>
        <taxon>NPAAA clade</taxon>
        <taxon>Hologalegina</taxon>
        <taxon>IRL clade</taxon>
        <taxon>Trifolieae</taxon>
        <taxon>Trifolium</taxon>
    </lineage>
</organism>
<sequence length="81" mass="9073">MLVKNPNFCLPFSLYHLKSAAATNLYQQVAPRAGFRCNNTNTHELCAPHNAKLLLAPWAVPNLFSCSITRQIPTIFTLPFN</sequence>